<organism evidence="1 2">
    <name type="scientific">Ridgeia piscesae</name>
    <name type="common">Tubeworm</name>
    <dbReference type="NCBI Taxonomy" id="27915"/>
    <lineage>
        <taxon>Eukaryota</taxon>
        <taxon>Metazoa</taxon>
        <taxon>Spiralia</taxon>
        <taxon>Lophotrochozoa</taxon>
        <taxon>Annelida</taxon>
        <taxon>Polychaeta</taxon>
        <taxon>Sedentaria</taxon>
        <taxon>Canalipalpata</taxon>
        <taxon>Sabellida</taxon>
        <taxon>Siboglinidae</taxon>
        <taxon>Ridgeia</taxon>
    </lineage>
</organism>
<dbReference type="AlphaFoldDB" id="A0AAD9JYV6"/>
<comment type="caution">
    <text evidence="1">The sequence shown here is derived from an EMBL/GenBank/DDBJ whole genome shotgun (WGS) entry which is preliminary data.</text>
</comment>
<dbReference type="Proteomes" id="UP001209878">
    <property type="component" value="Unassembled WGS sequence"/>
</dbReference>
<dbReference type="EMBL" id="JAODUO010001548">
    <property type="protein sequence ID" value="KAK2162003.1"/>
    <property type="molecule type" value="Genomic_DNA"/>
</dbReference>
<gene>
    <name evidence="1" type="ORF">NP493_1548g00010</name>
</gene>
<keyword evidence="2" id="KW-1185">Reference proteome</keyword>
<accession>A0AAD9JYV6</accession>
<protein>
    <submittedName>
        <fullName evidence="1">Uncharacterized protein</fullName>
    </submittedName>
</protein>
<proteinExistence type="predicted"/>
<sequence>MEREMRDRRRWQGEVTLIQQHIDEARARLHRLREAESESHSLHRLRSATTRDVSVSLHLCISLSVRHSLSHEHPSTPRLCSKCVRAM</sequence>
<evidence type="ECO:0000313" key="2">
    <source>
        <dbReference type="Proteomes" id="UP001209878"/>
    </source>
</evidence>
<evidence type="ECO:0000313" key="1">
    <source>
        <dbReference type="EMBL" id="KAK2162003.1"/>
    </source>
</evidence>
<name>A0AAD9JYV6_RIDPI</name>
<reference evidence="1" key="1">
    <citation type="journal article" date="2023" name="Mol. Biol. Evol.">
        <title>Third-Generation Sequencing Reveals the Adaptive Role of the Epigenome in Three Deep-Sea Polychaetes.</title>
        <authorList>
            <person name="Perez M."/>
            <person name="Aroh O."/>
            <person name="Sun Y."/>
            <person name="Lan Y."/>
            <person name="Juniper S.K."/>
            <person name="Young C.R."/>
            <person name="Angers B."/>
            <person name="Qian P.Y."/>
        </authorList>
    </citation>
    <scope>NUCLEOTIDE SEQUENCE</scope>
    <source>
        <strain evidence="1">R07B-5</strain>
    </source>
</reference>